<dbReference type="InterPro" id="IPR001096">
    <property type="entry name" value="Peptidase_C13"/>
</dbReference>
<evidence type="ECO:0000259" key="4">
    <source>
        <dbReference type="Pfam" id="PF13458"/>
    </source>
</evidence>
<dbReference type="Proteomes" id="UP000070319">
    <property type="component" value="Unassembled WGS sequence"/>
</dbReference>
<comment type="caution">
    <text evidence="5">The sequence shown here is derived from an EMBL/GenBank/DDBJ whole genome shotgun (WGS) entry which is preliminary data.</text>
</comment>
<dbReference type="EMBL" id="LTDF01000064">
    <property type="protein sequence ID" value="KXT52710.1"/>
    <property type="molecule type" value="Genomic_DNA"/>
</dbReference>
<feature type="domain" description="Leucine-binding protein" evidence="4">
    <location>
        <begin position="89"/>
        <end position="322"/>
    </location>
</feature>
<organism evidence="5">
    <name type="scientific">Bacteroides intestinalis</name>
    <dbReference type="NCBI Taxonomy" id="329854"/>
    <lineage>
        <taxon>Bacteria</taxon>
        <taxon>Pseudomonadati</taxon>
        <taxon>Bacteroidota</taxon>
        <taxon>Bacteroidia</taxon>
        <taxon>Bacteroidales</taxon>
        <taxon>Bacteroidaceae</taxon>
        <taxon>Bacteroides</taxon>
    </lineage>
</organism>
<dbReference type="InterPro" id="IPR028082">
    <property type="entry name" value="Peripla_BP_I"/>
</dbReference>
<dbReference type="GO" id="GO:0051603">
    <property type="term" value="P:proteolysis involved in protein catabolic process"/>
    <property type="evidence" value="ECO:0007669"/>
    <property type="project" value="TreeGrafter"/>
</dbReference>
<dbReference type="CDD" id="cd06268">
    <property type="entry name" value="PBP1_ABC_transporter_LIVBP-like"/>
    <property type="match status" value="1"/>
</dbReference>
<evidence type="ECO:0000313" key="6">
    <source>
        <dbReference type="Proteomes" id="UP000070319"/>
    </source>
</evidence>
<gene>
    <name evidence="5" type="ORF">HMPREF2531_01546</name>
</gene>
<proteinExistence type="inferred from homology"/>
<name>A0A139LMM7_9BACE</name>
<sequence>MKRVVIKLIAPLLCLIGLWSCSDDEPSLSSANKQWTEKIVAVVLPLEKGLDIHWKRTLGMFATNFERAFKNHETGIRLKFEYYDEAKVDVQELAQSLAFNDEVYAVIGGLYSSNAAILAAELTLVGKTFFTLATAEQLVRAYASTGYLWAMTETDITQCEVLLSKVINYEGKSVALLAKENDNYGQTFIDWFAFQARELGLKNMGCYAYTSENVADASRQAMQSGAEYVICIPSEIEEMGPMLEAHKTQSLNGCSVPRMLFSDTAYGADVLKIHGDAAEGIEGVAFGADPESGFDVSYKTFFNATPTLGESQLYDAAMLIGYAAWYQQFKPELSLQKSLRAVVSGEGLNMGSWTGEDMGLVVDALAAGKSPYVRGASGHLRFDAKVFTNVLATTYYNFKVYNGQYIILDYNTSDGGNRTDATLAGWNWKASQMQDFNNSGEFNYPAHTGNWALLVASSKEWTNYRHQADVLAIYQQLRQAGYTDDRIILIVEDDIADNVSNPNKGVIQVTIGGNNVYENVEIDYRMSSLKAKDILAILNGEKSESLPTVIESTENDNLFVFWSGHGVPGAMCWDEEPYAMTGDDLSTVFKDMNLKRRYRKLLMMVEACFSGGVMEQCEGIPGMLFITAANGDETSKADVFNGEMKVWMSNRFTSTFIEQITDNKDVAMRDLYYRLFINTVGSHVMVYNAENYGNLYSANMSEFINFKNDKSK</sequence>
<dbReference type="Pfam" id="PF13458">
    <property type="entry name" value="Peripla_BP_6"/>
    <property type="match status" value="1"/>
</dbReference>
<feature type="chain" id="PRO_5007487378" evidence="3">
    <location>
        <begin position="23"/>
        <end position="712"/>
    </location>
</feature>
<dbReference type="Gene3D" id="3.40.50.1460">
    <property type="match status" value="1"/>
</dbReference>
<accession>A0A139LMM7</accession>
<keyword evidence="2 3" id="KW-0732">Signal</keyword>
<dbReference type="PRINTS" id="PR00776">
    <property type="entry name" value="HEMOGLOBNASE"/>
</dbReference>
<dbReference type="InterPro" id="IPR028081">
    <property type="entry name" value="Leu-bd"/>
</dbReference>
<feature type="signal peptide" evidence="3">
    <location>
        <begin position="1"/>
        <end position="22"/>
    </location>
</feature>
<dbReference type="GO" id="GO:0006624">
    <property type="term" value="P:vacuolar protein processing"/>
    <property type="evidence" value="ECO:0007669"/>
    <property type="project" value="TreeGrafter"/>
</dbReference>
<dbReference type="PATRIC" id="fig|329854.7.peg.1576"/>
<evidence type="ECO:0000256" key="1">
    <source>
        <dbReference type="ARBA" id="ARBA00010062"/>
    </source>
</evidence>
<reference evidence="5 6" key="1">
    <citation type="submission" date="2016-02" db="EMBL/GenBank/DDBJ databases">
        <authorList>
            <person name="Wen L."/>
            <person name="He K."/>
            <person name="Yang H."/>
        </authorList>
    </citation>
    <scope>NUCLEOTIDE SEQUENCE [LARGE SCALE GENOMIC DNA]</scope>
    <source>
        <strain evidence="5 6">KLE1704</strain>
    </source>
</reference>
<protein>
    <submittedName>
        <fullName evidence="5">Peptidase C13 family protein</fullName>
    </submittedName>
</protein>
<dbReference type="Pfam" id="PF01650">
    <property type="entry name" value="Peptidase_C13"/>
    <property type="match status" value="1"/>
</dbReference>
<dbReference type="PANTHER" id="PTHR12000">
    <property type="entry name" value="HEMOGLOBINASE FAMILY MEMBER"/>
    <property type="match status" value="1"/>
</dbReference>
<dbReference type="PANTHER" id="PTHR12000:SF42">
    <property type="entry name" value="LEGUMAIN"/>
    <property type="match status" value="1"/>
</dbReference>
<dbReference type="SUPFAM" id="SSF53822">
    <property type="entry name" value="Periplasmic binding protein-like I"/>
    <property type="match status" value="1"/>
</dbReference>
<evidence type="ECO:0000256" key="2">
    <source>
        <dbReference type="ARBA" id="ARBA00022729"/>
    </source>
</evidence>
<evidence type="ECO:0000256" key="3">
    <source>
        <dbReference type="SAM" id="SignalP"/>
    </source>
</evidence>
<dbReference type="Gene3D" id="3.40.50.2300">
    <property type="match status" value="2"/>
</dbReference>
<dbReference type="RefSeq" id="WP_061435138.1">
    <property type="nucleotide sequence ID" value="NZ_KQ968690.1"/>
</dbReference>
<dbReference type="GO" id="GO:0004197">
    <property type="term" value="F:cysteine-type endopeptidase activity"/>
    <property type="evidence" value="ECO:0007669"/>
    <property type="project" value="TreeGrafter"/>
</dbReference>
<dbReference type="GO" id="GO:0005773">
    <property type="term" value="C:vacuole"/>
    <property type="evidence" value="ECO:0007669"/>
    <property type="project" value="GOC"/>
</dbReference>
<dbReference type="AlphaFoldDB" id="A0A139LMM7"/>
<comment type="similarity">
    <text evidence="1">Belongs to the leucine-binding protein family.</text>
</comment>
<evidence type="ECO:0000313" key="5">
    <source>
        <dbReference type="EMBL" id="KXT52710.1"/>
    </source>
</evidence>